<name>A0A1I4XRU5_9FLAO</name>
<keyword evidence="3" id="KW-1185">Reference proteome</keyword>
<dbReference type="STRING" id="913024.SAMN05421741_103106"/>
<gene>
    <name evidence="2" type="ORF">SAMN05421741_103106</name>
</gene>
<sequence>MRDLNFPDFQFRFKNNENKRFIFDDIRKKFVLLTPEEWVRQHVVQFLIKVKMYPQSYINVEKVVKINNMNKRYDVVVFTPKGSIFLLVECKEPSVKITQSVFDQIARYNLSLNAQFLMVTNGLNHYYCKLDYVNKKYQFLTDLP</sequence>
<dbReference type="Proteomes" id="UP000199036">
    <property type="component" value="Unassembled WGS sequence"/>
</dbReference>
<dbReference type="InterPro" id="IPR029464">
    <property type="entry name" value="HSDR_N"/>
</dbReference>
<evidence type="ECO:0000259" key="1">
    <source>
        <dbReference type="Pfam" id="PF13588"/>
    </source>
</evidence>
<dbReference type="Pfam" id="PF13588">
    <property type="entry name" value="HSDR_N_2"/>
    <property type="match status" value="1"/>
</dbReference>
<protein>
    <submittedName>
        <fullName evidence="2">Type I restriction enzyme R protein N terminus (HSDR_N)</fullName>
    </submittedName>
</protein>
<reference evidence="3" key="1">
    <citation type="submission" date="2016-10" db="EMBL/GenBank/DDBJ databases">
        <authorList>
            <person name="Varghese N."/>
            <person name="Submissions S."/>
        </authorList>
    </citation>
    <scope>NUCLEOTIDE SEQUENCE [LARGE SCALE GENOMIC DNA]</scope>
    <source>
        <strain evidence="3">DS-12</strain>
    </source>
</reference>
<dbReference type="AlphaFoldDB" id="A0A1I4XRU5"/>
<accession>A0A1I4XRU5</accession>
<proteinExistence type="predicted"/>
<dbReference type="OrthoDB" id="9790377at2"/>
<organism evidence="2 3">
    <name type="scientific">Paenimyroides ummariense</name>
    <dbReference type="NCBI Taxonomy" id="913024"/>
    <lineage>
        <taxon>Bacteria</taxon>
        <taxon>Pseudomonadati</taxon>
        <taxon>Bacteroidota</taxon>
        <taxon>Flavobacteriia</taxon>
        <taxon>Flavobacteriales</taxon>
        <taxon>Flavobacteriaceae</taxon>
        <taxon>Paenimyroides</taxon>
    </lineage>
</organism>
<dbReference type="RefSeq" id="WP_091519165.1">
    <property type="nucleotide sequence ID" value="NZ_FOVI01000003.1"/>
</dbReference>
<evidence type="ECO:0000313" key="2">
    <source>
        <dbReference type="EMBL" id="SFN28575.1"/>
    </source>
</evidence>
<feature type="domain" description="Type I restriction enzyme R protein N-terminal" evidence="1">
    <location>
        <begin position="35"/>
        <end position="144"/>
    </location>
</feature>
<evidence type="ECO:0000313" key="3">
    <source>
        <dbReference type="Proteomes" id="UP000199036"/>
    </source>
</evidence>
<dbReference type="EMBL" id="FOVI01000003">
    <property type="protein sequence ID" value="SFN28575.1"/>
    <property type="molecule type" value="Genomic_DNA"/>
</dbReference>